<evidence type="ECO:0000256" key="4">
    <source>
        <dbReference type="SAM" id="Phobius"/>
    </source>
</evidence>
<dbReference type="AlphaFoldDB" id="A0A9D4QY84"/>
<organism evidence="7 8">
    <name type="scientific">Dreissena polymorpha</name>
    <name type="common">Zebra mussel</name>
    <name type="synonym">Mytilus polymorpha</name>
    <dbReference type="NCBI Taxonomy" id="45954"/>
    <lineage>
        <taxon>Eukaryota</taxon>
        <taxon>Metazoa</taxon>
        <taxon>Spiralia</taxon>
        <taxon>Lophotrochozoa</taxon>
        <taxon>Mollusca</taxon>
        <taxon>Bivalvia</taxon>
        <taxon>Autobranchia</taxon>
        <taxon>Heteroconchia</taxon>
        <taxon>Euheterodonta</taxon>
        <taxon>Imparidentia</taxon>
        <taxon>Neoheterodontei</taxon>
        <taxon>Myida</taxon>
        <taxon>Dreissenoidea</taxon>
        <taxon>Dreissenidae</taxon>
        <taxon>Dreissena</taxon>
    </lineage>
</organism>
<feature type="signal peptide" evidence="5">
    <location>
        <begin position="1"/>
        <end position="20"/>
    </location>
</feature>
<dbReference type="Gene3D" id="3.80.10.10">
    <property type="entry name" value="Ribonuclease Inhibitor"/>
    <property type="match status" value="2"/>
</dbReference>
<evidence type="ECO:0000313" key="8">
    <source>
        <dbReference type="Proteomes" id="UP000828390"/>
    </source>
</evidence>
<evidence type="ECO:0000313" key="7">
    <source>
        <dbReference type="EMBL" id="KAH3847994.1"/>
    </source>
</evidence>
<dbReference type="Proteomes" id="UP000828390">
    <property type="component" value="Unassembled WGS sequence"/>
</dbReference>
<evidence type="ECO:0000256" key="1">
    <source>
        <dbReference type="ARBA" id="ARBA00009634"/>
    </source>
</evidence>
<dbReference type="SMART" id="SM00369">
    <property type="entry name" value="LRR_TYP"/>
    <property type="match status" value="2"/>
</dbReference>
<dbReference type="InterPro" id="IPR035897">
    <property type="entry name" value="Toll_tir_struct_dom_sf"/>
</dbReference>
<dbReference type="Gene3D" id="3.40.50.10140">
    <property type="entry name" value="Toll/interleukin-1 receptor homology (TIR) domain"/>
    <property type="match status" value="1"/>
</dbReference>
<evidence type="ECO:0000256" key="5">
    <source>
        <dbReference type="SAM" id="SignalP"/>
    </source>
</evidence>
<keyword evidence="8" id="KW-1185">Reference proteome</keyword>
<accession>A0A9D4QY84</accession>
<protein>
    <recommendedName>
        <fullName evidence="6">TIR domain-containing protein</fullName>
    </recommendedName>
</protein>
<keyword evidence="2" id="KW-0433">Leucine-rich repeat</keyword>
<dbReference type="InterPro" id="IPR001611">
    <property type="entry name" value="Leu-rich_rpt"/>
</dbReference>
<dbReference type="GO" id="GO:0007165">
    <property type="term" value="P:signal transduction"/>
    <property type="evidence" value="ECO:0007669"/>
    <property type="project" value="InterPro"/>
</dbReference>
<name>A0A9D4QY84_DREPO</name>
<reference evidence="7" key="1">
    <citation type="journal article" date="2019" name="bioRxiv">
        <title>The Genome of the Zebra Mussel, Dreissena polymorpha: A Resource for Invasive Species Research.</title>
        <authorList>
            <person name="McCartney M.A."/>
            <person name="Auch B."/>
            <person name="Kono T."/>
            <person name="Mallez S."/>
            <person name="Zhang Y."/>
            <person name="Obille A."/>
            <person name="Becker A."/>
            <person name="Abrahante J.E."/>
            <person name="Garbe J."/>
            <person name="Badalamenti J.P."/>
            <person name="Herman A."/>
            <person name="Mangelson H."/>
            <person name="Liachko I."/>
            <person name="Sullivan S."/>
            <person name="Sone E.D."/>
            <person name="Koren S."/>
            <person name="Silverstein K.A.T."/>
            <person name="Beckman K.B."/>
            <person name="Gohl D.M."/>
        </authorList>
    </citation>
    <scope>NUCLEOTIDE SEQUENCE</scope>
    <source>
        <strain evidence="7">Duluth1</strain>
        <tissue evidence="7">Whole animal</tissue>
    </source>
</reference>
<evidence type="ECO:0000256" key="2">
    <source>
        <dbReference type="ARBA" id="ARBA00022614"/>
    </source>
</evidence>
<keyword evidence="4" id="KW-1133">Transmembrane helix</keyword>
<evidence type="ECO:0000259" key="6">
    <source>
        <dbReference type="PROSITE" id="PS50104"/>
    </source>
</evidence>
<comment type="similarity">
    <text evidence="1">Belongs to the Toll-like receptor family.</text>
</comment>
<dbReference type="PANTHER" id="PTHR24366">
    <property type="entry name" value="IG(IMMUNOGLOBULIN) AND LRR(LEUCINE RICH REPEAT) DOMAINS"/>
    <property type="match status" value="1"/>
</dbReference>
<dbReference type="PROSITE" id="PS50104">
    <property type="entry name" value="TIR"/>
    <property type="match status" value="1"/>
</dbReference>
<reference evidence="7" key="2">
    <citation type="submission" date="2020-11" db="EMBL/GenBank/DDBJ databases">
        <authorList>
            <person name="McCartney M.A."/>
            <person name="Auch B."/>
            <person name="Kono T."/>
            <person name="Mallez S."/>
            <person name="Becker A."/>
            <person name="Gohl D.M."/>
            <person name="Silverstein K.A.T."/>
            <person name="Koren S."/>
            <person name="Bechman K.B."/>
            <person name="Herman A."/>
            <person name="Abrahante J.E."/>
            <person name="Garbe J."/>
        </authorList>
    </citation>
    <scope>NUCLEOTIDE SEQUENCE</scope>
    <source>
        <strain evidence="7">Duluth1</strain>
        <tissue evidence="7">Whole animal</tissue>
    </source>
</reference>
<keyword evidence="4" id="KW-0812">Transmembrane</keyword>
<sequence>MNAFLKLLLTVKCAIIVVQCSFTTWNLDERRELMCPDYCFTQGCCLCYASPCWEVAKQNAGVACGKTISELAVEKIDLLGTRQLLVVQNTTIYEINYQNEGLAQLPQNLCEFSEKVVKIDFRNNKLRDINKIKCMQKLDSLHLDNNLLYEIKNDTFQLMRDLRILTLSNNKGLERLPPNLFNIGANNIITIELLFNNFDEVDVTNIFRPGNFCAIDYSNGYIKEITNQLNFSFHQNVSYGPGRIRLENCGIQSLPNLTSYGVSFKEFTKYVIGTIEVDNSYVSCDCKLYPFFAYDIAPVFWGQFRSHMVLIENFTCLQPESMKGFDLYSLTKNKRYELLTCQLEVCPSLCTCIDIPAKERIIVNCSDKGLTDFPEHMPWGYWDNNKIELHIANNKITEIPDRDYISRLISVDAKGNSIQHISPTTIMDLEAELNIQDQRLDFLREDFARKDPNLITFGDTAVSCSCQNLWIGDWIRNNKAYNRLWCLTDSRGKIRAEDVTAQSLECTVNVISLYPIIIPLCGLVAMLILLSLLQYCFRYEMFLLYRKCITREKKDGLIDVFVSVADNDDETLTVVLKYIRPALEAENYSVKVPWSDIRNEEERDMQVTDLVSQCRNYVVMLTPQYGKDYNSKFEFDIMWEKFKADASRKIILINDGYEIPRDRYGKIIRALQRVHKELNYKERHTRLVARLIRCLGEPEHGKVINPLTTTVRRRPARQIATSQIEDVDEVIYAA</sequence>
<keyword evidence="4" id="KW-0472">Membrane</keyword>
<dbReference type="PROSITE" id="PS51450">
    <property type="entry name" value="LRR"/>
    <property type="match status" value="1"/>
</dbReference>
<dbReference type="SUPFAM" id="SSF52200">
    <property type="entry name" value="Toll/Interleukin receptor TIR domain"/>
    <property type="match status" value="1"/>
</dbReference>
<evidence type="ECO:0000256" key="3">
    <source>
        <dbReference type="ARBA" id="ARBA00022737"/>
    </source>
</evidence>
<gene>
    <name evidence="7" type="ORF">DPMN_090330</name>
</gene>
<feature type="domain" description="TIR" evidence="6">
    <location>
        <begin position="556"/>
        <end position="695"/>
    </location>
</feature>
<keyword evidence="5" id="KW-0732">Signal</keyword>
<dbReference type="InterPro" id="IPR000157">
    <property type="entry name" value="TIR_dom"/>
</dbReference>
<proteinExistence type="inferred from homology"/>
<dbReference type="InterPro" id="IPR003591">
    <property type="entry name" value="Leu-rich_rpt_typical-subtyp"/>
</dbReference>
<feature type="transmembrane region" description="Helical" evidence="4">
    <location>
        <begin position="513"/>
        <end position="537"/>
    </location>
</feature>
<keyword evidence="3" id="KW-0677">Repeat</keyword>
<dbReference type="PANTHER" id="PTHR24366:SF168">
    <property type="entry name" value="GH22922P-RELATED"/>
    <property type="match status" value="1"/>
</dbReference>
<dbReference type="EMBL" id="JAIWYP010000003">
    <property type="protein sequence ID" value="KAH3847994.1"/>
    <property type="molecule type" value="Genomic_DNA"/>
</dbReference>
<comment type="caution">
    <text evidence="7">The sequence shown here is derived from an EMBL/GenBank/DDBJ whole genome shotgun (WGS) entry which is preliminary data.</text>
</comment>
<dbReference type="SUPFAM" id="SSF52058">
    <property type="entry name" value="L domain-like"/>
    <property type="match status" value="1"/>
</dbReference>
<feature type="chain" id="PRO_5038745714" description="TIR domain-containing protein" evidence="5">
    <location>
        <begin position="21"/>
        <end position="734"/>
    </location>
</feature>
<dbReference type="InterPro" id="IPR032675">
    <property type="entry name" value="LRR_dom_sf"/>
</dbReference>